<evidence type="ECO:0000313" key="3">
    <source>
        <dbReference type="Proteomes" id="UP000192330"/>
    </source>
</evidence>
<accession>A0A1W1ZC62</accession>
<sequence length="112" mass="11929">MHTTYKPLIFLACLGLTGCVMSEPSANDADPATGQVTSASDAGLYAVRPYPDPGSVCQVIGESDATREFLDDAALLIGCPTQQRSAIADRMNEGARVVAQVRQWTLLSVPMR</sequence>
<dbReference type="STRING" id="1387277.SAMN06295998_101446"/>
<evidence type="ECO:0000313" key="2">
    <source>
        <dbReference type="EMBL" id="SMC45983.1"/>
    </source>
</evidence>
<dbReference type="AlphaFoldDB" id="A0A1W1ZC62"/>
<organism evidence="2 3">
    <name type="scientific">Primorskyibacter flagellatus</name>
    <dbReference type="NCBI Taxonomy" id="1387277"/>
    <lineage>
        <taxon>Bacteria</taxon>
        <taxon>Pseudomonadati</taxon>
        <taxon>Pseudomonadota</taxon>
        <taxon>Alphaproteobacteria</taxon>
        <taxon>Rhodobacterales</taxon>
        <taxon>Roseobacteraceae</taxon>
        <taxon>Primorskyibacter</taxon>
    </lineage>
</organism>
<feature type="chain" id="PRO_5012122297" evidence="1">
    <location>
        <begin position="23"/>
        <end position="112"/>
    </location>
</feature>
<protein>
    <submittedName>
        <fullName evidence="2">Uncharacterized protein</fullName>
    </submittedName>
</protein>
<reference evidence="2 3" key="1">
    <citation type="submission" date="2017-04" db="EMBL/GenBank/DDBJ databases">
        <authorList>
            <person name="Afonso C.L."/>
            <person name="Miller P.J."/>
            <person name="Scott M.A."/>
            <person name="Spackman E."/>
            <person name="Goraichik I."/>
            <person name="Dimitrov K.M."/>
            <person name="Suarez D.L."/>
            <person name="Swayne D.E."/>
        </authorList>
    </citation>
    <scope>NUCLEOTIDE SEQUENCE [LARGE SCALE GENOMIC DNA]</scope>
    <source>
        <strain evidence="2 3">CGMCC 1.12644</strain>
    </source>
</reference>
<dbReference type="PROSITE" id="PS51257">
    <property type="entry name" value="PROKAR_LIPOPROTEIN"/>
    <property type="match status" value="1"/>
</dbReference>
<feature type="signal peptide" evidence="1">
    <location>
        <begin position="1"/>
        <end position="22"/>
    </location>
</feature>
<dbReference type="Proteomes" id="UP000192330">
    <property type="component" value="Unassembled WGS sequence"/>
</dbReference>
<keyword evidence="1" id="KW-0732">Signal</keyword>
<gene>
    <name evidence="2" type="ORF">SAMN06295998_101446</name>
</gene>
<dbReference type="EMBL" id="FWYD01000001">
    <property type="protein sequence ID" value="SMC45983.1"/>
    <property type="molecule type" value="Genomic_DNA"/>
</dbReference>
<dbReference type="OrthoDB" id="7860354at2"/>
<dbReference type="RefSeq" id="WP_084350155.1">
    <property type="nucleotide sequence ID" value="NZ_FWYD01000001.1"/>
</dbReference>
<name>A0A1W1ZC62_9RHOB</name>
<keyword evidence="3" id="KW-1185">Reference proteome</keyword>
<proteinExistence type="predicted"/>
<evidence type="ECO:0000256" key="1">
    <source>
        <dbReference type="SAM" id="SignalP"/>
    </source>
</evidence>